<dbReference type="Proteomes" id="UP001189429">
    <property type="component" value="Unassembled WGS sequence"/>
</dbReference>
<feature type="region of interest" description="Disordered" evidence="1">
    <location>
        <begin position="113"/>
        <end position="147"/>
    </location>
</feature>
<comment type="caution">
    <text evidence="2">The sequence shown here is derived from an EMBL/GenBank/DDBJ whole genome shotgun (WGS) entry which is preliminary data.</text>
</comment>
<proteinExistence type="predicted"/>
<evidence type="ECO:0000313" key="3">
    <source>
        <dbReference type="Proteomes" id="UP001189429"/>
    </source>
</evidence>
<accession>A0ABN9SG05</accession>
<feature type="region of interest" description="Disordered" evidence="1">
    <location>
        <begin position="34"/>
        <end position="61"/>
    </location>
</feature>
<feature type="compositionally biased region" description="Polar residues" evidence="1">
    <location>
        <begin position="181"/>
        <end position="202"/>
    </location>
</feature>
<evidence type="ECO:0000313" key="2">
    <source>
        <dbReference type="EMBL" id="CAK0830318.1"/>
    </source>
</evidence>
<feature type="non-terminal residue" evidence="2">
    <location>
        <position position="1"/>
    </location>
</feature>
<sequence>SCWLEDWGSSVYLVSCICLASGRTILGHHGRPVRGAADAPGNDSRCGRASGQVQASEKPSDQTFDWRFAGSSEERIAGSVSTGVSNGFSQKPGSERYVYNITDSGTRQVLLHAGRSGGTEGPDRNNRNSQVIFPNGFGGTNQATGSRPVTPAVLERKASIRSAQGALDPQSFALSDPCLKSSAQSSPRDVETQQPSVTVAGSTRRVTMPRAAVTGGVEQLTQAWTSPLPCLDRDGLVKHFRRIAHDAEALTSYAQSIGQRQLQLKNAAAQDLLRMVVPRARQIWGPHVQLTLHGSRAKNTFIDDSDFDYHIEGTDNPITLDDMYKFGSLCREVPNVVVVSKITIALVLHFNVPQLEDRTLQVEFVPERADYIHDSSEHEPFIEAASTYFVEHPCACYVVRLLKSLFQRTQPKLKGCALEQMVEQMHSNVSRRHPCAWRDAGLPRCTRDLFSLCLKQIEDQPECHAMAALASEVFTHGLPQVSIHAEIAFSEVQRNHEIVLSEVRRNPELHFREVSPFRWHTMGDWYTLLLQFARADKKAWEAPMRCHRTPLRCSPERALRALSPLGRPQLGTCGARSVARRPQLGSRGARPVLGASYAAA</sequence>
<dbReference type="EMBL" id="CAUYUJ010010813">
    <property type="protein sequence ID" value="CAK0830318.1"/>
    <property type="molecule type" value="Genomic_DNA"/>
</dbReference>
<dbReference type="InterPro" id="IPR043519">
    <property type="entry name" value="NT_sf"/>
</dbReference>
<feature type="compositionally biased region" description="Polar residues" evidence="1">
    <location>
        <begin position="51"/>
        <end position="61"/>
    </location>
</feature>
<keyword evidence="3" id="KW-1185">Reference proteome</keyword>
<feature type="region of interest" description="Disordered" evidence="1">
    <location>
        <begin position="171"/>
        <end position="202"/>
    </location>
</feature>
<name>A0ABN9SG05_9DINO</name>
<dbReference type="SUPFAM" id="SSF81301">
    <property type="entry name" value="Nucleotidyltransferase"/>
    <property type="match status" value="1"/>
</dbReference>
<evidence type="ECO:0008006" key="4">
    <source>
        <dbReference type="Google" id="ProtNLM"/>
    </source>
</evidence>
<evidence type="ECO:0000256" key="1">
    <source>
        <dbReference type="SAM" id="MobiDB-lite"/>
    </source>
</evidence>
<reference evidence="2" key="1">
    <citation type="submission" date="2023-10" db="EMBL/GenBank/DDBJ databases">
        <authorList>
            <person name="Chen Y."/>
            <person name="Shah S."/>
            <person name="Dougan E. K."/>
            <person name="Thang M."/>
            <person name="Chan C."/>
        </authorList>
    </citation>
    <scope>NUCLEOTIDE SEQUENCE [LARGE SCALE GENOMIC DNA]</scope>
</reference>
<protein>
    <recommendedName>
        <fullName evidence="4">Polynucleotide adenylyltransferase</fullName>
    </recommendedName>
</protein>
<gene>
    <name evidence="2" type="ORF">PCOR1329_LOCUS28992</name>
</gene>
<organism evidence="2 3">
    <name type="scientific">Prorocentrum cordatum</name>
    <dbReference type="NCBI Taxonomy" id="2364126"/>
    <lineage>
        <taxon>Eukaryota</taxon>
        <taxon>Sar</taxon>
        <taxon>Alveolata</taxon>
        <taxon>Dinophyceae</taxon>
        <taxon>Prorocentrales</taxon>
        <taxon>Prorocentraceae</taxon>
        <taxon>Prorocentrum</taxon>
    </lineage>
</organism>